<dbReference type="OrthoDB" id="6010at10239"/>
<name>A0A2K9VI26_9CAUD</name>
<dbReference type="Proteomes" id="UP000241341">
    <property type="component" value="Segment"/>
</dbReference>
<keyword evidence="3" id="KW-1185">Reference proteome</keyword>
<organism evidence="2 3">
    <name type="scientific">Pseudomonas phage PollyC</name>
    <dbReference type="NCBI Taxonomy" id="2079290"/>
    <lineage>
        <taxon>Viruses</taxon>
        <taxon>Duplodnaviria</taxon>
        <taxon>Heunggongvirae</taxon>
        <taxon>Uroviricota</taxon>
        <taxon>Caudoviricetes</taxon>
        <taxon>Autographivirales</taxon>
        <taxon>Autonotataviridae</taxon>
        <taxon>Pollyceevirus</taxon>
        <taxon>Pollyceevirus pollyC</taxon>
    </lineage>
</organism>
<evidence type="ECO:0000313" key="3">
    <source>
        <dbReference type="Proteomes" id="UP000241341"/>
    </source>
</evidence>
<feature type="domain" description="Capsid Gp10A/Gp10B-like" evidence="1">
    <location>
        <begin position="114"/>
        <end position="289"/>
    </location>
</feature>
<dbReference type="InterPro" id="IPR049301">
    <property type="entry name" value="Capsid_Gp10A/Gp10B-like_dom"/>
</dbReference>
<dbReference type="Pfam" id="PF21703">
    <property type="entry name" value="Gp10A-like"/>
    <property type="match status" value="1"/>
</dbReference>
<sequence>MSLDRFNVVRPMARNGRDGTDDDIYALQIEKFMGDVEGTIARRSKTEPIINIKPVKGTSTVSNFAIGESQLQVLQPGVTPNGTKSEFGKNSVQVDRTILARATLPLLDVFQTSYDARKEIAVEHGKKIAKMKDQAFIIQAVKTANLANSTYFSTTELPGHAGGTIVKLTAANDEKDPAKLYSAFASLFAQMEEKDVDPIDDDLFIFMRPTEFYTLLEAEQVINGNYVTAAGTSVEGHIFKAWGVPVISSNNVPNWVESGAANSVSALMGDDYKGDFTKLVAVAFSARAVLAGSTIDLQTKVFFDDVSKHWFVDAWLAFAATSNRAEFAGAIYAAD</sequence>
<accession>A0A2K9VI26</accession>
<reference evidence="2 3" key="1">
    <citation type="submission" date="2018-01" db="EMBL/GenBank/DDBJ databases">
        <title>Pseudomonas phages infecting Pseudomonas sp. isolated from Prunus avium.</title>
        <authorList>
            <person name="Colberg O."/>
            <person name="Byth Carstens A."/>
        </authorList>
    </citation>
    <scope>NUCLEOTIDE SEQUENCE [LARGE SCALE GENOMIC DNA]</scope>
</reference>
<dbReference type="EMBL" id="MG775261">
    <property type="protein sequence ID" value="AUV61942.1"/>
    <property type="molecule type" value="Genomic_DNA"/>
</dbReference>
<evidence type="ECO:0000313" key="2">
    <source>
        <dbReference type="EMBL" id="AUV61942.1"/>
    </source>
</evidence>
<protein>
    <submittedName>
        <fullName evidence="2">Capsid protein</fullName>
    </submittedName>
</protein>
<evidence type="ECO:0000259" key="1">
    <source>
        <dbReference type="Pfam" id="PF21703"/>
    </source>
</evidence>
<proteinExistence type="predicted"/>
<gene>
    <name evidence="2" type="ORF">PsPhPollyC_gp18</name>
</gene>